<dbReference type="InterPro" id="IPR023214">
    <property type="entry name" value="HAD_sf"/>
</dbReference>
<dbReference type="SFLD" id="SFLDG01129">
    <property type="entry name" value="C1.5:_HAD__Beta-PGM__Phosphata"/>
    <property type="match status" value="1"/>
</dbReference>
<evidence type="ECO:0000313" key="2">
    <source>
        <dbReference type="EMBL" id="MDT0320502.1"/>
    </source>
</evidence>
<evidence type="ECO:0000313" key="3">
    <source>
        <dbReference type="Proteomes" id="UP001183420"/>
    </source>
</evidence>
<dbReference type="SUPFAM" id="SSF56784">
    <property type="entry name" value="HAD-like"/>
    <property type="match status" value="1"/>
</dbReference>
<evidence type="ECO:0000256" key="1">
    <source>
        <dbReference type="ARBA" id="ARBA00022801"/>
    </source>
</evidence>
<dbReference type="EMBL" id="JAVREM010000025">
    <property type="protein sequence ID" value="MDT0320502.1"/>
    <property type="molecule type" value="Genomic_DNA"/>
</dbReference>
<dbReference type="EC" id="3.1.3.-" evidence="2"/>
<proteinExistence type="predicted"/>
<dbReference type="Gene3D" id="3.40.50.1000">
    <property type="entry name" value="HAD superfamily/HAD-like"/>
    <property type="match status" value="1"/>
</dbReference>
<dbReference type="PANTHER" id="PTHR43316">
    <property type="entry name" value="HYDROLASE, HALOACID DELAHOGENASE-RELATED"/>
    <property type="match status" value="1"/>
</dbReference>
<organism evidence="2 3">
    <name type="scientific">Streptomyces millisiae</name>
    <dbReference type="NCBI Taxonomy" id="3075542"/>
    <lineage>
        <taxon>Bacteria</taxon>
        <taxon>Bacillati</taxon>
        <taxon>Actinomycetota</taxon>
        <taxon>Actinomycetes</taxon>
        <taxon>Kitasatosporales</taxon>
        <taxon>Streptomycetaceae</taxon>
        <taxon>Streptomyces</taxon>
    </lineage>
</organism>
<gene>
    <name evidence="2" type="ORF">RNC47_19380</name>
</gene>
<protein>
    <submittedName>
        <fullName evidence="2">HAD family hydrolase</fullName>
        <ecNumber evidence="2">3.1.3.-</ecNumber>
    </submittedName>
</protein>
<dbReference type="InterPro" id="IPR006439">
    <property type="entry name" value="HAD-SF_hydro_IA"/>
</dbReference>
<dbReference type="SFLD" id="SFLDS00003">
    <property type="entry name" value="Haloacid_Dehalogenase"/>
    <property type="match status" value="1"/>
</dbReference>
<dbReference type="Proteomes" id="UP001183420">
    <property type="component" value="Unassembled WGS sequence"/>
</dbReference>
<keyword evidence="3" id="KW-1185">Reference proteome</keyword>
<dbReference type="InterPro" id="IPR036412">
    <property type="entry name" value="HAD-like_sf"/>
</dbReference>
<comment type="caution">
    <text evidence="2">The sequence shown here is derived from an EMBL/GenBank/DDBJ whole genome shotgun (WGS) entry which is preliminary data.</text>
</comment>
<reference evidence="3" key="1">
    <citation type="submission" date="2023-07" db="EMBL/GenBank/DDBJ databases">
        <title>30 novel species of actinomycetes from the DSMZ collection.</title>
        <authorList>
            <person name="Nouioui I."/>
        </authorList>
    </citation>
    <scope>NUCLEOTIDE SEQUENCE [LARGE SCALE GENOMIC DNA]</scope>
    <source>
        <strain evidence="3">DSM 44918</strain>
    </source>
</reference>
<keyword evidence="1 2" id="KW-0378">Hydrolase</keyword>
<accession>A0ABU2LTJ6</accession>
<name>A0ABU2LTJ6_9ACTN</name>
<dbReference type="NCBIfam" id="TIGR01549">
    <property type="entry name" value="HAD-SF-IA-v1"/>
    <property type="match status" value="1"/>
</dbReference>
<sequence length="248" mass="28153">MIRAVVFDVGECLVDETREYGTWADWLGVPRHTFAAQFGAVIARGLDYRETFQVFRPGFDLDAERERRAAAGQPEWFGEEDLYPDVRPALARLREAGLWLGIAGNQTVRAGGILRELFADDVDLIGTSDDWGASKPDPTFFERVAEVVPVPPEETLYVGDRLDNDIRPAAEAGLRRRGHYRLDLARAHLWSGHRDRALAELERAEATAPQLIRNHPIARATLRRIRRAEHAAGSERLRRMSTRFRLED</sequence>
<dbReference type="Pfam" id="PF00702">
    <property type="entry name" value="Hydrolase"/>
    <property type="match status" value="1"/>
</dbReference>
<dbReference type="GO" id="GO:0016787">
    <property type="term" value="F:hydrolase activity"/>
    <property type="evidence" value="ECO:0007669"/>
    <property type="project" value="UniProtKB-KW"/>
</dbReference>
<dbReference type="InterPro" id="IPR051540">
    <property type="entry name" value="S-2-haloacid_dehalogenase"/>
</dbReference>
<dbReference type="RefSeq" id="WP_311600419.1">
    <property type="nucleotide sequence ID" value="NZ_JAVREM010000025.1"/>
</dbReference>